<dbReference type="PROSITE" id="PS00061">
    <property type="entry name" value="ADH_SHORT"/>
    <property type="match status" value="1"/>
</dbReference>
<accession>A0A1M6WU81</accession>
<gene>
    <name evidence="3" type="ORF">SAMN04487891_104279</name>
    <name evidence="4" type="ORF">SAMN05216293_2320</name>
</gene>
<dbReference type="GO" id="GO:0016491">
    <property type="term" value="F:oxidoreductase activity"/>
    <property type="evidence" value="ECO:0007669"/>
    <property type="project" value="UniProtKB-KW"/>
</dbReference>
<name>A0A1M6WU81_9FLAO</name>
<keyword evidence="2" id="KW-0560">Oxidoreductase</keyword>
<evidence type="ECO:0000313" key="4">
    <source>
        <dbReference type="EMBL" id="SHK97332.1"/>
    </source>
</evidence>
<dbReference type="EMBL" id="FOKU01000004">
    <property type="protein sequence ID" value="SFC00291.1"/>
    <property type="molecule type" value="Genomic_DNA"/>
</dbReference>
<proteinExistence type="inferred from homology"/>
<sequence>MESNSFKDKVVLISGGMGDIGQAVALEFGKMGAKIGISDILDPTTAAAKLSSMGNLGVTYRYDQVDVSNADEVEGWIQDVENQWGHMDIAIVNAATVTLKDVQEITAKEWEREIQVNLNGSFFMANAVCRSFVKKEVAGNIVFLGSWAAHAAHINIPAYSVSKAALRMLCKTMALSYAEKGIRVNEIAPGYVNAGLSKEVWDKDPASAAEARNRVPVGKLIEADEVAKQVLWLCDPSNRHTTGSTLLMDGGLSLLRTK</sequence>
<dbReference type="AlphaFoldDB" id="A0A1M6WU81"/>
<dbReference type="InterPro" id="IPR002347">
    <property type="entry name" value="SDR_fam"/>
</dbReference>
<evidence type="ECO:0000256" key="2">
    <source>
        <dbReference type="ARBA" id="ARBA00023002"/>
    </source>
</evidence>
<protein>
    <submittedName>
        <fullName evidence="4">Glucose 1-dehydrogenase</fullName>
    </submittedName>
</protein>
<reference evidence="4 5" key="1">
    <citation type="submission" date="2016-11" db="EMBL/GenBank/DDBJ databases">
        <authorList>
            <person name="Varghese N."/>
            <person name="Submissions S."/>
        </authorList>
    </citation>
    <scope>NUCLEOTIDE SEQUENCE [LARGE SCALE GENOMIC DNA]</scope>
    <source>
        <strain evidence="4 5">CGMCC 1.12174</strain>
        <strain evidence="3 6">DSM 26351</strain>
    </source>
</reference>
<dbReference type="Gene3D" id="3.40.50.720">
    <property type="entry name" value="NAD(P)-binding Rossmann-like Domain"/>
    <property type="match status" value="1"/>
</dbReference>
<dbReference type="Proteomes" id="UP000184031">
    <property type="component" value="Unassembled WGS sequence"/>
</dbReference>
<dbReference type="RefSeq" id="WP_072879994.1">
    <property type="nucleotide sequence ID" value="NZ_FOKU01000004.1"/>
</dbReference>
<dbReference type="SUPFAM" id="SSF51735">
    <property type="entry name" value="NAD(P)-binding Rossmann-fold domains"/>
    <property type="match status" value="1"/>
</dbReference>
<evidence type="ECO:0000313" key="3">
    <source>
        <dbReference type="EMBL" id="SFC00291.1"/>
    </source>
</evidence>
<dbReference type="STRING" id="1055723.SAMN05216293_2320"/>
<evidence type="ECO:0000313" key="5">
    <source>
        <dbReference type="Proteomes" id="UP000184031"/>
    </source>
</evidence>
<dbReference type="FunFam" id="3.40.50.720:FF:000084">
    <property type="entry name" value="Short-chain dehydrogenase reductase"/>
    <property type="match status" value="1"/>
</dbReference>
<dbReference type="Pfam" id="PF13561">
    <property type="entry name" value="adh_short_C2"/>
    <property type="match status" value="1"/>
</dbReference>
<keyword evidence="6" id="KW-1185">Reference proteome</keyword>
<comment type="similarity">
    <text evidence="1">Belongs to the short-chain dehydrogenases/reductases (SDR) family.</text>
</comment>
<dbReference type="InterPro" id="IPR036291">
    <property type="entry name" value="NAD(P)-bd_dom_sf"/>
</dbReference>
<dbReference type="Proteomes" id="UP000198940">
    <property type="component" value="Unassembled WGS sequence"/>
</dbReference>
<dbReference type="PANTHER" id="PTHR24321:SF8">
    <property type="entry name" value="ESTRADIOL 17-BETA-DEHYDROGENASE 8-RELATED"/>
    <property type="match status" value="1"/>
</dbReference>
<evidence type="ECO:0000313" key="6">
    <source>
        <dbReference type="Proteomes" id="UP000198940"/>
    </source>
</evidence>
<dbReference type="PRINTS" id="PR00081">
    <property type="entry name" value="GDHRDH"/>
</dbReference>
<organism evidence="4 5">
    <name type="scientific">Flagellimonas taeanensis</name>
    <dbReference type="NCBI Taxonomy" id="1005926"/>
    <lineage>
        <taxon>Bacteria</taxon>
        <taxon>Pseudomonadati</taxon>
        <taxon>Bacteroidota</taxon>
        <taxon>Flavobacteriia</taxon>
        <taxon>Flavobacteriales</taxon>
        <taxon>Flavobacteriaceae</taxon>
        <taxon>Flagellimonas</taxon>
    </lineage>
</organism>
<dbReference type="EMBL" id="FRAT01000006">
    <property type="protein sequence ID" value="SHK97332.1"/>
    <property type="molecule type" value="Genomic_DNA"/>
</dbReference>
<evidence type="ECO:0000256" key="1">
    <source>
        <dbReference type="ARBA" id="ARBA00006484"/>
    </source>
</evidence>
<comment type="caution">
    <text evidence="4">The sequence shown here is derived from an EMBL/GenBank/DDBJ whole genome shotgun (WGS) entry which is preliminary data.</text>
</comment>
<dbReference type="OrthoDB" id="9803333at2"/>
<dbReference type="PANTHER" id="PTHR24321">
    <property type="entry name" value="DEHYDROGENASES, SHORT CHAIN"/>
    <property type="match status" value="1"/>
</dbReference>
<dbReference type="InterPro" id="IPR020904">
    <property type="entry name" value="Sc_DH/Rdtase_CS"/>
</dbReference>